<evidence type="ECO:0000313" key="1">
    <source>
        <dbReference type="EMBL" id="RCS56013.1"/>
    </source>
</evidence>
<proteinExistence type="predicted"/>
<protein>
    <submittedName>
        <fullName evidence="1">Uncharacterized protein</fullName>
    </submittedName>
</protein>
<dbReference type="AlphaFoldDB" id="A0A368KXP0"/>
<reference evidence="1 2" key="1">
    <citation type="submission" date="2018-07" db="EMBL/GenBank/DDBJ databases">
        <title>Comparative genomes isolates from brazilian mangrove.</title>
        <authorList>
            <person name="De Araujo J.E."/>
            <person name="Taketani R.G."/>
            <person name="Silva M.C.P."/>
            <person name="Lourenco M.V."/>
            <person name="Oliveira V.M."/>
            <person name="Andreote F.D."/>
        </authorList>
    </citation>
    <scope>NUCLEOTIDE SEQUENCE [LARGE SCALE GENOMIC DNA]</scope>
    <source>
        <strain evidence="1 2">HEX PRIS-MGV</strain>
    </source>
</reference>
<dbReference type="RefSeq" id="WP_114366841.1">
    <property type="nucleotide sequence ID" value="NZ_QPEX01000006.1"/>
</dbReference>
<dbReference type="OrthoDB" id="289082at2"/>
<organism evidence="1 2">
    <name type="scientific">Bremerella cremea</name>
    <dbReference type="NCBI Taxonomy" id="1031537"/>
    <lineage>
        <taxon>Bacteria</taxon>
        <taxon>Pseudomonadati</taxon>
        <taxon>Planctomycetota</taxon>
        <taxon>Planctomycetia</taxon>
        <taxon>Pirellulales</taxon>
        <taxon>Pirellulaceae</taxon>
        <taxon>Bremerella</taxon>
    </lineage>
</organism>
<dbReference type="EMBL" id="QPEX01000006">
    <property type="protein sequence ID" value="RCS56013.1"/>
    <property type="molecule type" value="Genomic_DNA"/>
</dbReference>
<sequence length="109" mass="12457">MRWLLAWVTSFSRKERIVNRAVRELAEIVQQRANLSASISSSEQSLGYQQARLRRYVREYLATIERGQPVWSASARERLTRSILEQLAQQNVALVTVTASSEALPRQVA</sequence>
<accession>A0A368KXP0</accession>
<gene>
    <name evidence="1" type="ORF">DTL42_01090</name>
</gene>
<evidence type="ECO:0000313" key="2">
    <source>
        <dbReference type="Proteomes" id="UP000253562"/>
    </source>
</evidence>
<comment type="caution">
    <text evidence="1">The sequence shown here is derived from an EMBL/GenBank/DDBJ whole genome shotgun (WGS) entry which is preliminary data.</text>
</comment>
<dbReference type="Proteomes" id="UP000253562">
    <property type="component" value="Unassembled WGS sequence"/>
</dbReference>
<name>A0A368KXP0_9BACT</name>